<keyword evidence="4 9" id="KW-0269">Exonuclease</keyword>
<dbReference type="OrthoDB" id="9794720at2"/>
<dbReference type="EnsemblBacteria" id="ACK41908">
    <property type="protein sequence ID" value="ACK41908"/>
    <property type="gene ID" value="Dtur_0620"/>
</dbReference>
<dbReference type="InterPro" id="IPR022765">
    <property type="entry name" value="Dna2/Cas4_DUF83"/>
</dbReference>
<sequence>MVVPRLITGTLVESFLICKRQCWLMSHQITPDQDHPYLELGRFIDMESYNEEKKKVNLENVIIDLIKTENNTLLIGEIKKTSKAQESAKLQLLFYLYNLKYNYGIEAKGILLFPKEKKRIKVDLTEEEEKKIEKIIYEITEIIYKNLPPAPEKINYCIHCAYRELCWS</sequence>
<comment type="cofactor">
    <cofactor evidence="9">
        <name>Mg(2+)</name>
        <dbReference type="ChEBI" id="CHEBI:18420"/>
    </cofactor>
    <cofactor evidence="9">
        <name>Mn(2+)</name>
        <dbReference type="ChEBI" id="CHEBI:29035"/>
    </cofactor>
    <text evidence="9">Mg(2+) or Mn(2+) required for ssDNA cleavage activity.</text>
</comment>
<reference evidence="12" key="1">
    <citation type="journal article" date="2016" name="Front. Microbiol.">
        <title>The complete genome sequence of hyperthermophile Dictyoglomus turgidum DSM 6724 reveals a specialized carbohydrate fermentor.</title>
        <authorList>
            <person name="Brumm P.J."/>
            <person name="Gowda K."/>
            <person name="Robb F.T."/>
            <person name="Mead D.A."/>
        </authorList>
    </citation>
    <scope>NUCLEOTIDE SEQUENCE [LARGE SCALE GENOMIC DNA]</scope>
    <source>
        <strain evidence="12">DSM 6724 / Z-1310</strain>
    </source>
</reference>
<keyword evidence="6 9" id="KW-0411">Iron-sulfur</keyword>
<evidence type="ECO:0000256" key="7">
    <source>
        <dbReference type="ARBA" id="ARBA00023118"/>
    </source>
</evidence>
<dbReference type="HOGENOM" id="CLU_133784_0_0_0"/>
<dbReference type="RefSeq" id="WP_012582993.1">
    <property type="nucleotide sequence ID" value="NC_011661.1"/>
</dbReference>
<comment type="similarity">
    <text evidence="9">Belongs to the CRISPR-associated exonuclease Cas4 family.</text>
</comment>
<dbReference type="PANTHER" id="PTHR37168:SF2">
    <property type="entry name" value="CRISPR-ASSOCIATED EXONUCLEASE CAS4"/>
    <property type="match status" value="1"/>
</dbReference>
<dbReference type="Gene3D" id="3.90.320.10">
    <property type="match status" value="1"/>
</dbReference>
<dbReference type="InterPro" id="IPR011604">
    <property type="entry name" value="PDDEXK-like_dom_sf"/>
</dbReference>
<comment type="function">
    <text evidence="9">CRISPR (clustered regularly interspaced short palindromic repeat) is an adaptive immune system that provides protection against mobile genetic elements (viruses, transposable elements and conjugative plasmids). CRISPR clusters contain sequences complementary to antecedent mobile elements and target invading nucleic acids. CRISPR clusters are transcribed and processed into CRISPR RNA (crRNA).</text>
</comment>
<comment type="cofactor">
    <cofactor evidence="9">
        <name>iron-sulfur cluster</name>
        <dbReference type="ChEBI" id="CHEBI:30408"/>
    </cofactor>
</comment>
<evidence type="ECO:0000256" key="6">
    <source>
        <dbReference type="ARBA" id="ARBA00023014"/>
    </source>
</evidence>
<keyword evidence="5 9" id="KW-0408">Iron</keyword>
<protein>
    <recommendedName>
        <fullName evidence="9">CRISPR-associated exonuclease Cas4</fullName>
        <ecNumber evidence="9">3.1.12.1</ecNumber>
    </recommendedName>
</protein>
<evidence type="ECO:0000256" key="4">
    <source>
        <dbReference type="ARBA" id="ARBA00022839"/>
    </source>
</evidence>
<evidence type="ECO:0000256" key="8">
    <source>
        <dbReference type="ARBA" id="ARBA00023211"/>
    </source>
</evidence>
<evidence type="ECO:0000256" key="9">
    <source>
        <dbReference type="RuleBase" id="RU365022"/>
    </source>
</evidence>
<evidence type="ECO:0000256" key="3">
    <source>
        <dbReference type="ARBA" id="ARBA00022801"/>
    </source>
</evidence>
<dbReference type="GO" id="GO:0051536">
    <property type="term" value="F:iron-sulfur cluster binding"/>
    <property type="evidence" value="ECO:0007669"/>
    <property type="project" value="UniProtKB-KW"/>
</dbReference>
<dbReference type="GO" id="GO:0004527">
    <property type="term" value="F:exonuclease activity"/>
    <property type="evidence" value="ECO:0007669"/>
    <property type="project" value="UniProtKB-KW"/>
</dbReference>
<evidence type="ECO:0000256" key="1">
    <source>
        <dbReference type="ARBA" id="ARBA00022722"/>
    </source>
</evidence>
<evidence type="ECO:0000313" key="12">
    <source>
        <dbReference type="Proteomes" id="UP000007719"/>
    </source>
</evidence>
<dbReference type="KEGG" id="dtu:Dtur_0620"/>
<dbReference type="PANTHER" id="PTHR37168">
    <property type="entry name" value="CRISPR-ASSOCIATED EXONUCLEASE CAS4"/>
    <property type="match status" value="1"/>
</dbReference>
<keyword evidence="3 9" id="KW-0378">Hydrolase</keyword>
<dbReference type="AlphaFoldDB" id="B8DZH5"/>
<gene>
    <name evidence="11" type="ordered locus">Dtur_0620</name>
</gene>
<keyword evidence="7 9" id="KW-0051">Antiviral defense</keyword>
<dbReference type="GO" id="GO:0046872">
    <property type="term" value="F:metal ion binding"/>
    <property type="evidence" value="ECO:0007669"/>
    <property type="project" value="UniProtKB-KW"/>
</dbReference>
<keyword evidence="8 9" id="KW-0464">Manganese</keyword>
<keyword evidence="1 9" id="KW-0540">Nuclease</keyword>
<dbReference type="eggNOG" id="COG1468">
    <property type="taxonomic scope" value="Bacteria"/>
</dbReference>
<dbReference type="EMBL" id="CP001251">
    <property type="protein sequence ID" value="ACK41908.1"/>
    <property type="molecule type" value="Genomic_DNA"/>
</dbReference>
<evidence type="ECO:0000256" key="2">
    <source>
        <dbReference type="ARBA" id="ARBA00022723"/>
    </source>
</evidence>
<dbReference type="Pfam" id="PF01930">
    <property type="entry name" value="Cas_Cas4"/>
    <property type="match status" value="1"/>
</dbReference>
<dbReference type="EC" id="3.1.12.1" evidence="9"/>
<dbReference type="InParanoid" id="B8DZH5"/>
<accession>B8DZH5</accession>
<dbReference type="NCBIfam" id="TIGR00372">
    <property type="entry name" value="cas4"/>
    <property type="match status" value="1"/>
</dbReference>
<evidence type="ECO:0000313" key="11">
    <source>
        <dbReference type="EMBL" id="ACK41908.1"/>
    </source>
</evidence>
<dbReference type="STRING" id="515635.Dtur_0620"/>
<organism evidence="11 12">
    <name type="scientific">Dictyoglomus turgidum (strain DSM 6724 / Z-1310)</name>
    <dbReference type="NCBI Taxonomy" id="515635"/>
    <lineage>
        <taxon>Bacteria</taxon>
        <taxon>Pseudomonadati</taxon>
        <taxon>Dictyoglomota</taxon>
        <taxon>Dictyoglomia</taxon>
        <taxon>Dictyoglomales</taxon>
        <taxon>Dictyoglomaceae</taxon>
        <taxon>Dictyoglomus</taxon>
    </lineage>
</organism>
<evidence type="ECO:0000259" key="10">
    <source>
        <dbReference type="Pfam" id="PF01930"/>
    </source>
</evidence>
<evidence type="ECO:0000256" key="5">
    <source>
        <dbReference type="ARBA" id="ARBA00023004"/>
    </source>
</evidence>
<keyword evidence="12" id="KW-1185">Reference proteome</keyword>
<dbReference type="GO" id="GO:0051607">
    <property type="term" value="P:defense response to virus"/>
    <property type="evidence" value="ECO:0007669"/>
    <property type="project" value="UniProtKB-KW"/>
</dbReference>
<name>B8DZH5_DICTD</name>
<dbReference type="InterPro" id="IPR013343">
    <property type="entry name" value="CRISPR-assoc_prot_Cas4"/>
</dbReference>
<feature type="domain" description="DUF83" evidence="10">
    <location>
        <begin position="8"/>
        <end position="168"/>
    </location>
</feature>
<dbReference type="Proteomes" id="UP000007719">
    <property type="component" value="Chromosome"/>
</dbReference>
<proteinExistence type="inferred from homology"/>
<keyword evidence="2 9" id="KW-0479">Metal-binding</keyword>